<evidence type="ECO:0000313" key="3">
    <source>
        <dbReference type="EMBL" id="QWM91365.2"/>
    </source>
</evidence>
<keyword evidence="1" id="KW-0175">Coiled coil</keyword>
<feature type="coiled-coil region" evidence="1">
    <location>
        <begin position="1738"/>
        <end position="1765"/>
    </location>
</feature>
<proteinExistence type="predicted"/>
<feature type="coiled-coil region" evidence="1">
    <location>
        <begin position="764"/>
        <end position="791"/>
    </location>
</feature>
<dbReference type="PANTHER" id="PTHR34491">
    <property type="entry name" value="A-TYPE INCLUSION PROTEIN, PUTATIVE-RELATED"/>
    <property type="match status" value="1"/>
</dbReference>
<name>A0AA48WXE3_9CAUD</name>
<dbReference type="PANTHER" id="PTHR34491:SF144">
    <property type="entry name" value="CALMODULIN-REGULATED SPECTRIN-ASSOCIATED PROTEIN 1"/>
    <property type="match status" value="1"/>
</dbReference>
<evidence type="ECO:0000256" key="1">
    <source>
        <dbReference type="SAM" id="Coils"/>
    </source>
</evidence>
<keyword evidence="4" id="KW-1185">Reference proteome</keyword>
<organism evidence="3 4">
    <name type="scientific">uncultured phage cr35_1</name>
    <dbReference type="NCBI Taxonomy" id="2986408"/>
    <lineage>
        <taxon>Viruses</taxon>
        <taxon>Duplodnaviria</taxon>
        <taxon>Heunggongvirae</taxon>
        <taxon>Uroviricota</taxon>
        <taxon>Caudoviricetes</taxon>
        <taxon>Crassvirales</taxon>
        <taxon>Suoliviridae</taxon>
        <taxon>Bearivirinae</taxon>
        <taxon>Afonbuvirus</taxon>
        <taxon>Afonbuvirus coli</taxon>
    </lineage>
</organism>
<evidence type="ECO:0000313" key="4">
    <source>
        <dbReference type="Proteomes" id="UP000828011"/>
    </source>
</evidence>
<dbReference type="EMBL" id="MZ130499">
    <property type="protein sequence ID" value="QWM91365.2"/>
    <property type="molecule type" value="Genomic_DNA"/>
</dbReference>
<dbReference type="Proteomes" id="UP000828011">
    <property type="component" value="Segment"/>
</dbReference>
<evidence type="ECO:0000256" key="2">
    <source>
        <dbReference type="SAM" id="MobiDB-lite"/>
    </source>
</evidence>
<accession>A0AA48WXE3</accession>
<feature type="region of interest" description="Disordered" evidence="2">
    <location>
        <begin position="5088"/>
        <end position="5110"/>
    </location>
</feature>
<protein>
    <submittedName>
        <fullName evidence="3">Uncharacterized protein</fullName>
    </submittedName>
</protein>
<gene>
    <name evidence="3" type="primary">gp_77189</name>
</gene>
<feature type="compositionally biased region" description="Basic and acidic residues" evidence="2">
    <location>
        <begin position="5089"/>
        <end position="5110"/>
    </location>
</feature>
<reference evidence="3 4" key="1">
    <citation type="submission" date="2021-04" db="EMBL/GenBank/DDBJ databases">
        <authorList>
            <person name="Shkoporov A.N."/>
            <person name="Stockdale S.R."/>
            <person name="Guerin E."/>
            <person name="Ross R.P."/>
            <person name="Hill C."/>
        </authorList>
    </citation>
    <scope>NUCLEOTIDE SEQUENCE [LARGE SCALE GENOMIC DNA]</scope>
    <source>
        <strain evidence="4">cr35_1</strain>
    </source>
</reference>
<sequence>MSYINLQNATKNPTLYRNNSIGFLDKAYYENKNTSDWAADYDFIDWAQDATRDYYRSLQKGQMQTSQDKMTVNKQNINDSQKLLELYDQLDQVDSKDQVAIIQNEIRNVTDAMRKNGSWSYQADPNRDQLQGIINDNQKQYDENYKQYLGDLEELNQSYKNYDISQYYTRKSNDATAGWGNFFYKMPSTMGTSNTSALYQTTSMLAGWGGFVAGSKLGAVIGAAAGPVGAAAGAVLGGIISIGAAQLFGGITSRENESHMEAFNGYSEKVQQLAEKRNVDLQPVINNTKQQLAKKGVDVTYLNDNEIIQAALADGDIISGSSEFDQIAKEAYLGTRRIYEQNNALGFGEVLSDLSYFIPLGKYLTGTAKTVGKFAYKTIGSPFKQAMANRMAQGLQVANLGSNLRKKVIADKLFDFATGSVWRSAVEASEEGAQNVIIKKYMNDEYADDYANSSFYDALTDGQLVEDAIDNLWLRAKTLGAAFNINHEYENDAQLFEEMMGGALLPFFSPQGVIGSALNARKTFNDITQSKRVGDYVATALMQQDEINRNSDFYKKVREGMSNGTYLDMLDRIGNMLKQKGSDGKTTQYNLDTTVLTKDGSIPKDTDIDEFINEQREEYNNLISHKKQSAKQLNELNLDVEDEDLLLALSWNAKTELSKAMALKAKEGLVAGNNAITLLENEDFKNKAKQLLKKDNLTDAQLLQIATLLIDKQVQQYYDRLTDQSIAETQIKAALTQGRISKYTGLFDATNSLNQTLSENRKSKKRIKDNISRLAKELDVTEDVLNELDEHLISDTELFKNIQNNSKNRGILNIISPLLQEKSEKLQSVDKEYISQQITKYRQAQHIQNKLADAVNEASRKHSEDVEEIDETKSPKQLEDELTALQDAQVTEQQQLIQQDINNTISQFETLLSSIPQESVLHNIVDEVNKGRDLVGTDALSYARYLKNLMNKLSKRYTDKKDTEGISDQDKQNLDKLQKAAKHLGDQLTRLTDLVDEDNARTQRHNPNFPSDSTVWFDENGDRYSFDFTNSEYSEKEGLLLRGRKIAQNSEKDRINEQINTLESELKMLDSQEDEASKQSATSLRKTISQLKEAALAIDFSNQFTVKSDDPFLQTLTSKDNLGNTKQFSNKLKRLVNSVNQDIEANKKSRNRKRNIDSVDGDTFEFNLDNETGKKHGPLHQQDLIEKSKDRPLMIKGYPLNNSMGARISTMLSNPYYASKFWRGFITMPYQSSDEAKQEISKDFAILKKFGRTLNRYKAIDDFNKIGRQIAYLREQGKATDDIIENINKLANGEVDSITIGLAKLSKDDYDNMVYALPVRIYFNQKRVGNKWSYVVGADFAGYAYSTEPSKAELDSRSELIHNLWYNYKKVEKKEDVEGLETESYKPEYTNKIGFQPGDMIVTNGGYNYQVTTMVNPNLNIYQNEAGQTMTSKEIDERYEGELPEAITKVSAHLNELVQLAKQIGYNNVDIESLNQPLSEEQQNTTKLAHLLKGLAKYADGLIDLHSTFIPKYVIPTLGQAEKRGAKVQSANTERAKLLLSFAQKYSPELFLSYKNYQDDNNLTPVVEDTVQEALNNRWFNSKNSLSIELNGEIISTLDTPDNRDLLVKIGNTIEKLIRDSHDSQEFMDKLDILGYNFKKNGNSEEGNRIISQYFDNRRFSRLSRPTNVMQAITMGTAEPLNNVDYNNFNRIAKHEQSKLNQIQALGLIKGSDGQYVFSLIDWLKRNAQDEESVEGKQLESEARKQELQTEQESLQKTVKSIKKKTDLIKFIGDNEGLLGKELYDQLVRVNRKGEFVLKNDNAGATKSQIIAKINEVYDDRISQVNSQLEKELEEEISKNEFEGKKVSPVIFGYGSYDSEVGSNIVYFNNKGEKVLVKDANGTPGAIYLIAPSFLSSSRRHTIVHLNPKRFDRTTAKFLASILKGINDGKYNLSSYARDINVEGFIIDTDMSVKQLLDTFIYTGTEAIANNPSDNNYARLLYVDKQGVHFGQQLLNENNFEELINFIIQNKTYRIDREKLAGSSVFGNNLKVQDQNGNILFDHKADEVYSTILIDDGIVLTDLNRTSSAITVKPSVYVNYKKKVTFVSSAQRTQDSGTSAEAKQRLGEEINSDQLYDEMTNQESKGGIKEAQKYIENFLKGFKDRINSFAKDGKLQPGKYKVAVYGMRSKRITATYDADLSADTDTGQLSIAISEQPQFIARLIKALINKKQVQLVLADEEGKFVQIDGKAIFFGRGFEHTDFDIDTKQTSSQSSEQGNLLQQLVEAMQQLVYNSNTVPQQPVQQVVHNQPQTNLPVGYNSFNTPIENLPIQPKTVSETTVKFEDEPSEDTKVSIQEIGEDLKMSFNGITVQIPKDSSSSDLEIALSSQEDITDEDYDSFISALEEYKQKPETSVETQTELKGLNLRPTPISQFATPIQEKPQLQSVQELIDFLKTGSSTDKNNAKRLENLRNSENINTAKDIISGALAIWGVQNKLYSSRSEALFDDNIGKLADQFARELVYQDGVNTGAIFDFLDQHVQKEDYDSALDRVTTILGKDFDFSFLPESKRVWDKVRGAQIYVFGECAASGIRLYRDAKLNKIARGSFYHEAFHRISLFVLSKEQRGKMYNDARNKNTDLAFASNQQIEEYLADRFAEFVIESSQEHPDKYYEGNIFSKVFQHIADAVRNIVRKLSGKNINPNYSNLDKLFKDMYSGRFAYAKATKNNIEEFEKMYSKAPVYSGFKVNGVTLAEDAIQYNEIMRDMLGKLIYNSGIYTNTDGRLSINTNALKASYQHDIATYTKAVIELDKQLRNKKIDKNLSRFSDDDIAIAQAKMVRLINVYKNIVRDDTWDQWAGIIRNFVERQFNLVQDTSHNPNKVLKADIEEDVEITEDGQDELQEYGIDVLGFSDYRDSYMRDMYNSMDASMKMLLWSITDLDPTDAATAKYTPDGILKFANVRDLYTRIVHAITNSNSVEDMLNKLYSAAKTQMEEENSSTMMQVYHILSNENTNSALLNRFFTDFVKYIHNFETHSYTTTARNIGSNGEYRYGATTKNGSLDAIQSKLDNKWKGSMIVALDIISDKLNSVATTSEAGKLFRNMITPLKQAMNKLNIENLESIKDVLREADKLYQFGTITGDLQQDAVAWQKAMRNASKSGKVGKNLLLQPLNKLNTSNVSEFRLLESSNKRQQGVYKKLDEMFTEKGILTQLSQMFGSYIKSIPSTQSQKGPRNTKIYSIGQYNFITRTFAILANTKEWISKMLNNAYNSHSVWLDTLKNLGGAKQVQVHTKLSTVLDDEWNDSVADKEVTELEDLTNRFISIWSGKHVTPALANKRFAADIEGIPMFENIINDNLDINPKVIDVFVGYLADEIMAISDARYTRDYFIEKLNQATNSNYTIDSFSKLSSLQQEQIFKNNPEAAKLLRLLVKTYHYVEGEQQWLYDEVNDRYYRRAFHIDLRSGKKGPRGYEFRHFKDIGKSINLSSNVVQKISSNMFDTDSRQSSIDYVYNMINRESIRKQIRSMLNDNIAYAIVKLQQLKAIIVDDAGNITSNRYLPSDLIKKYIYGKQSANVNELSGNDYYRAIGSAVIQGMSDISEFEKLCHGDIAYHKNIDGVTKRYSGIVSTTSLTSEKGTMRNAFDEEDRLFDSNTYNSVTLNTTMVVNQAKYKGEAYRALGLPENMVKIYLEDNNIKVNIDTSDVLDADGNIKDNYRKAKLINRLLQFREERRLKVMINGEPMSDAQLLDVAVKDFENRYEGYLKNDPSDAQSWVTSQMFRALQQRKGAWNDVSEAIYNLLTYYDKFGSDKLTPRTIRLIQDNICKVLNINYDELVKKAKAYDANKTNLNSKEVRDYKGWIFGIADKFKFESPSLKYIYYGYDQGRMDGLVTPIYDKSSYKVLWKIEVEGHEIQQLYDFMQDSNVDVVKQETAVKSGGLPNFELFDLNGKVDRAALNASVIQSQYFSLLGDQLNTASHHTNDANLLTQFMKVAMMNTNKDRRYRVNGVTVDGQMLQTFYKAILDELTRRGSVKFNKKWGINDNGVVDKKAFMKSLQTMAQTENLPAETVAAFQVDENGEFKIHPAAMPNIAWIMSRILAQMGDTVIDTVTPGKALYQVTSVGYDNFMNLKQHADKHLYMPGEIDSNGNIHQRMQVRLSINFFDDVIQEAKRNKIKGYDFDNFEDQRRFILDNKELFALSYRVPTQGQNSTIPVEIVDLVPSLNGSMIQFPSGITALTGSDFDIDKMFLARYNYEVVNGKMQKVKYDINEVMNNINSTDSKKLQNFLLDMYQGVLTSLDHALATSTPLDVATGPISTFAKKELEEYSGGKADGLPDNLDGFYLNPVFQTRQKKLNSGSDAGIGPMALNSVFQFFVQIAKLDMRKFPIIEQLRLQKLGETFDRYGEEILDSTSGLINAFVDAAKDNYIGNANVNAYTFDVVAMLIASGFGNDTFAFLTQPIIKEISDNWLTYKQGLIGVSDQEKRGTYFMDSVIEDYNDRLKSLSAEDAPEKEYSELTKHDVLMGNLKPKHDARWIKDQLTYASMFRQLYELAKEYHNAISNAQIDTKKYGVNINQLLSFIQGVNQFNSEYNIAFSNPRDMYDNTFLGAKYTKGVMGIFDTFSKLLPEFSKVYIDAANELSKEWGLYGRQSKEFLRVVGPKIKTVLYLPFFNQYIIERFGGKALAKLTYGENSVPGRYEAIKRKALRRGEGIDLFNAVKYNKLGDVKVPQFMLVTQQFKEDSDVKNNVQLALSELFNSTDPEIKQWAEDFAVYMFYVSGGTDSNAGGIVRTTVYDIIPPQYLANLRAGGKTFNQYIAENVMGRTTGMTNTEKDQIISLLAVSDDNYVPTISPRNHKYVIKRVVGNDVITITKGSNSLFNRSTNTYSPFIKITTSNGYDLYRLGEKVSSISKKTGTTFSNPVYYKVNKLGYKSNKRQSFALRADGYISEDGTIRSLLWQDNDFNKLGFNSLNEKEQSIYMNNTNTTLDKIDDALSGSIDYSKYFNSQKANDDSEQQRALVDTVDAVYFIADSSFSYHLPVRDYARFKNKEFYVISIDQTEIPTANGQKIAIIGDSANTAIEIYKNNSDKQIYTFVNYFGERSSVFQALYNQIGDELNNNKESEDSDQKGSAIKDKCKN</sequence>
<feature type="coiled-coil region" evidence="1">
    <location>
        <begin position="1045"/>
        <end position="1079"/>
    </location>
</feature>